<sequence>MGQHIYKRKSHGICIINLNRTWEKLSLAAQAILAVKNSADVSVISSRNTGQRAGLKFGAATAATLITGLFTPGTFTNQRPEEIEKEEQAATEKAVIREEFQGMDHASS</sequence>
<organism evidence="3 4">
    <name type="scientific">Neotoma lepida</name>
    <name type="common">Desert woodrat</name>
    <dbReference type="NCBI Taxonomy" id="56216"/>
    <lineage>
        <taxon>Eukaryota</taxon>
        <taxon>Metazoa</taxon>
        <taxon>Chordata</taxon>
        <taxon>Craniata</taxon>
        <taxon>Vertebrata</taxon>
        <taxon>Euteleostomi</taxon>
        <taxon>Mammalia</taxon>
        <taxon>Eutheria</taxon>
        <taxon>Euarchontoglires</taxon>
        <taxon>Glires</taxon>
        <taxon>Rodentia</taxon>
        <taxon>Myomorpha</taxon>
        <taxon>Muroidea</taxon>
        <taxon>Cricetidae</taxon>
        <taxon>Neotominae</taxon>
        <taxon>Neotoma</taxon>
    </lineage>
</organism>
<comment type="caution">
    <text evidence="3">The sequence shown here is derived from an EMBL/GenBank/DDBJ whole genome shotgun (WGS) entry which is preliminary data.</text>
</comment>
<dbReference type="SUPFAM" id="SSF52313">
    <property type="entry name" value="Ribosomal protein S2"/>
    <property type="match status" value="1"/>
</dbReference>
<dbReference type="InterPro" id="IPR005707">
    <property type="entry name" value="Ribosomal_uS2_euk/arc"/>
</dbReference>
<dbReference type="InterPro" id="IPR023591">
    <property type="entry name" value="Ribosomal_uS2_flav_dom_sf"/>
</dbReference>
<name>A0A1A6GVP2_NEOLE</name>
<dbReference type="OrthoDB" id="414863at2759"/>
<dbReference type="GO" id="GO:0015935">
    <property type="term" value="C:small ribosomal subunit"/>
    <property type="evidence" value="ECO:0007669"/>
    <property type="project" value="InterPro"/>
</dbReference>
<dbReference type="AlphaFoldDB" id="A0A1A6GVP2"/>
<dbReference type="GO" id="GO:0006412">
    <property type="term" value="P:translation"/>
    <property type="evidence" value="ECO:0007669"/>
    <property type="project" value="InterPro"/>
</dbReference>
<keyword evidence="4" id="KW-1185">Reference proteome</keyword>
<protein>
    <recommendedName>
        <fullName evidence="5">40S ribosomal protein SA C-terminal domain-containing protein</fullName>
    </recommendedName>
</protein>
<keyword evidence="1" id="KW-0689">Ribosomal protein</keyword>
<accession>A0A1A6GVP2</accession>
<dbReference type="EMBL" id="LZPO01067304">
    <property type="protein sequence ID" value="OBS69695.1"/>
    <property type="molecule type" value="Genomic_DNA"/>
</dbReference>
<evidence type="ECO:0008006" key="5">
    <source>
        <dbReference type="Google" id="ProtNLM"/>
    </source>
</evidence>
<proteinExistence type="predicted"/>
<dbReference type="GO" id="GO:0003735">
    <property type="term" value="F:structural constituent of ribosome"/>
    <property type="evidence" value="ECO:0007669"/>
    <property type="project" value="InterPro"/>
</dbReference>
<evidence type="ECO:0000313" key="4">
    <source>
        <dbReference type="Proteomes" id="UP000092124"/>
    </source>
</evidence>
<dbReference type="Proteomes" id="UP000092124">
    <property type="component" value="Unassembled WGS sequence"/>
</dbReference>
<reference evidence="3 4" key="1">
    <citation type="submission" date="2016-06" db="EMBL/GenBank/DDBJ databases">
        <title>The Draft Genome Sequence and Annotation of the Desert Woodrat Neotoma lepida.</title>
        <authorList>
            <person name="Campbell M."/>
            <person name="Oakeson K.F."/>
            <person name="Yandell M."/>
            <person name="Halpert J.R."/>
            <person name="Dearing D."/>
        </authorList>
    </citation>
    <scope>NUCLEOTIDE SEQUENCE [LARGE SCALE GENOMIC DNA]</scope>
    <source>
        <strain evidence="3">417</strain>
        <tissue evidence="3">Liver</tissue>
    </source>
</reference>
<dbReference type="PANTHER" id="PTHR11489">
    <property type="entry name" value="40S RIBOSOMAL PROTEIN SA"/>
    <property type="match status" value="1"/>
</dbReference>
<dbReference type="STRING" id="56216.A0A1A6GVP2"/>
<gene>
    <name evidence="3" type="ORF">A6R68_01764</name>
</gene>
<evidence type="ECO:0000256" key="2">
    <source>
        <dbReference type="ARBA" id="ARBA00023274"/>
    </source>
</evidence>
<evidence type="ECO:0000313" key="3">
    <source>
        <dbReference type="EMBL" id="OBS69695.1"/>
    </source>
</evidence>
<keyword evidence="2" id="KW-0687">Ribonucleoprotein</keyword>
<dbReference type="Gene3D" id="3.40.50.10490">
    <property type="entry name" value="Glucose-6-phosphate isomerase like protein, domain 1"/>
    <property type="match status" value="1"/>
</dbReference>
<evidence type="ECO:0000256" key="1">
    <source>
        <dbReference type="ARBA" id="ARBA00022980"/>
    </source>
</evidence>